<evidence type="ECO:0000313" key="2">
    <source>
        <dbReference type="EMBL" id="KAL3231602.1"/>
    </source>
</evidence>
<dbReference type="EMBL" id="JBEVYD010000006">
    <property type="protein sequence ID" value="KAL3231602.1"/>
    <property type="molecule type" value="Genomic_DNA"/>
</dbReference>
<gene>
    <name evidence="2" type="ORF">RNJ44_00137</name>
</gene>
<comment type="caution">
    <text evidence="2">The sequence shown here is derived from an EMBL/GenBank/DDBJ whole genome shotgun (WGS) entry which is preliminary data.</text>
</comment>
<dbReference type="InterPro" id="IPR001932">
    <property type="entry name" value="PPM-type_phosphatase-like_dom"/>
</dbReference>
<dbReference type="PANTHER" id="PTHR13832">
    <property type="entry name" value="PROTEIN PHOSPHATASE 2C"/>
    <property type="match status" value="1"/>
</dbReference>
<dbReference type="PROSITE" id="PS51746">
    <property type="entry name" value="PPM_2"/>
    <property type="match status" value="1"/>
</dbReference>
<accession>A0ABR4NT31</accession>
<sequence>MSCAQSYIHLIPSNVKEAAKQSLRFNKIGSSVRASTTTKPVSLKIHLEKFPSFIGHASSRVNRMTNEDAYSLNMLKLPTRAEQLIANKNRDLVTGNSRNVLNLSIYDGHGGEGRVSKLLASEFHKMFVDKYPTQDDLFDLLDRYRRVIGGQYWNEMYKNRESFYDRYIRNCNTKQEQVLFGSDNKGSRMIFDKWGNIIDKTSLLTEFERLRLYYSYLKFDLENCCGLNNSPSEDIDIDAQAKKFPGGSTASSIYLSSHNEQSTNDDSFFIHPTGLFKLVVTQVGDTRIILCDKNGVAHPLTKLHHPSSSRETKRLNIDEEDEEADSFGEKRFLNNFANTRAFGDLIGKKEGLSAEPDIYSYLVGDTRQIPHSEKSKLQFGGDECFVCMVTDGVSDVLSDQEVIDLITSTVNMRGLRTASPQYLADEVVKFVQEVGDRHADNATCVLLRLPNWGNWPSIDRTGAQREEKLMGWNKPKQ</sequence>
<feature type="domain" description="PPM-type phosphatase" evidence="1">
    <location>
        <begin position="53"/>
        <end position="449"/>
    </location>
</feature>
<dbReference type="Gene3D" id="3.60.40.10">
    <property type="entry name" value="PPM-type phosphatase domain"/>
    <property type="match status" value="1"/>
</dbReference>
<dbReference type="Pfam" id="PF00481">
    <property type="entry name" value="PP2C"/>
    <property type="match status" value="1"/>
</dbReference>
<dbReference type="SMART" id="SM00332">
    <property type="entry name" value="PP2Cc"/>
    <property type="match status" value="1"/>
</dbReference>
<dbReference type="InterPro" id="IPR015655">
    <property type="entry name" value="PP2C"/>
</dbReference>
<proteinExistence type="predicted"/>
<evidence type="ECO:0000259" key="1">
    <source>
        <dbReference type="PROSITE" id="PS51746"/>
    </source>
</evidence>
<dbReference type="CDD" id="cd00143">
    <property type="entry name" value="PP2Cc"/>
    <property type="match status" value="1"/>
</dbReference>
<dbReference type="PANTHER" id="PTHR13832:SF589">
    <property type="entry name" value="[PYRUVATE DEHYDROGENASE [ACETYL-TRANSFERRING]]-PHOSPHATASE 2, MITOCHONDRIAL"/>
    <property type="match status" value="1"/>
</dbReference>
<dbReference type="InterPro" id="IPR036457">
    <property type="entry name" value="PPM-type-like_dom_sf"/>
</dbReference>
<organism evidence="2 3">
    <name type="scientific">Nakaseomyces bracarensis</name>
    <dbReference type="NCBI Taxonomy" id="273131"/>
    <lineage>
        <taxon>Eukaryota</taxon>
        <taxon>Fungi</taxon>
        <taxon>Dikarya</taxon>
        <taxon>Ascomycota</taxon>
        <taxon>Saccharomycotina</taxon>
        <taxon>Saccharomycetes</taxon>
        <taxon>Saccharomycetales</taxon>
        <taxon>Saccharomycetaceae</taxon>
        <taxon>Nakaseomyces</taxon>
    </lineage>
</organism>
<protein>
    <submittedName>
        <fullName evidence="2">[Pyruvate dehydrogenase [acetyl-transferring]]-phosphatase 2, mitochondrial</fullName>
    </submittedName>
</protein>
<name>A0ABR4NT31_9SACH</name>
<evidence type="ECO:0000313" key="3">
    <source>
        <dbReference type="Proteomes" id="UP001623330"/>
    </source>
</evidence>
<keyword evidence="3" id="KW-1185">Reference proteome</keyword>
<reference evidence="2 3" key="1">
    <citation type="submission" date="2024-05" db="EMBL/GenBank/DDBJ databases">
        <title>Long read based assembly of the Candida bracarensis genome reveals expanded adhesin content.</title>
        <authorList>
            <person name="Marcet-Houben M."/>
            <person name="Ksiezopolska E."/>
            <person name="Gabaldon T."/>
        </authorList>
    </citation>
    <scope>NUCLEOTIDE SEQUENCE [LARGE SCALE GENOMIC DNA]</scope>
    <source>
        <strain evidence="2 3">CBM6</strain>
    </source>
</reference>
<dbReference type="Proteomes" id="UP001623330">
    <property type="component" value="Unassembled WGS sequence"/>
</dbReference>
<dbReference type="SUPFAM" id="SSF81606">
    <property type="entry name" value="PP2C-like"/>
    <property type="match status" value="1"/>
</dbReference>